<accession>A0A975FX26</accession>
<organism evidence="1 2">
    <name type="scientific">Phenylobacterium montanum</name>
    <dbReference type="NCBI Taxonomy" id="2823693"/>
    <lineage>
        <taxon>Bacteria</taxon>
        <taxon>Pseudomonadati</taxon>
        <taxon>Pseudomonadota</taxon>
        <taxon>Alphaproteobacteria</taxon>
        <taxon>Caulobacterales</taxon>
        <taxon>Caulobacteraceae</taxon>
        <taxon>Phenylobacterium</taxon>
    </lineage>
</organism>
<keyword evidence="2" id="KW-1185">Reference proteome</keyword>
<dbReference type="RefSeq" id="WP_211937110.1">
    <property type="nucleotide sequence ID" value="NZ_CP073078.1"/>
</dbReference>
<name>A0A975FX26_9CAUL</name>
<gene>
    <name evidence="1" type="ORF">KCG34_18605</name>
</gene>
<proteinExistence type="predicted"/>
<dbReference type="KEGG" id="caul:KCG34_18605"/>
<sequence length="157" mass="16246">MSCDVAVAAFLMFASAGDAQQARLILADAAAPASVAGEPLFHDIVLRAAGLKSQVETWRAGIGQAAGPVPLSGFEAFSARIGELSALDENGHKLLVSRGAADDLKCILHGIAQDLPAKLEAVKAAKTGHEEDLALRDIAYLLNDNVEVITAPPQPPA</sequence>
<reference evidence="1" key="1">
    <citation type="submission" date="2021-04" db="EMBL/GenBank/DDBJ databases">
        <title>The complete genome sequence of Caulobacter sp. S6.</title>
        <authorList>
            <person name="Tang Y."/>
            <person name="Ouyang W."/>
            <person name="Liu Q."/>
            <person name="Huang B."/>
            <person name="Guo Z."/>
            <person name="Lei P."/>
        </authorList>
    </citation>
    <scope>NUCLEOTIDE SEQUENCE</scope>
    <source>
        <strain evidence="1">S6</strain>
    </source>
</reference>
<dbReference type="AlphaFoldDB" id="A0A975FX26"/>
<evidence type="ECO:0000313" key="1">
    <source>
        <dbReference type="EMBL" id="QUD87058.1"/>
    </source>
</evidence>
<dbReference type="EMBL" id="CP073078">
    <property type="protein sequence ID" value="QUD87058.1"/>
    <property type="molecule type" value="Genomic_DNA"/>
</dbReference>
<protein>
    <submittedName>
        <fullName evidence="1">Uncharacterized protein</fullName>
    </submittedName>
</protein>
<evidence type="ECO:0000313" key="2">
    <source>
        <dbReference type="Proteomes" id="UP000676409"/>
    </source>
</evidence>
<dbReference type="Proteomes" id="UP000676409">
    <property type="component" value="Chromosome"/>
</dbReference>